<gene>
    <name evidence="2" type="ORF">AMATHDRAFT_8386</name>
</gene>
<reference evidence="2 3" key="1">
    <citation type="submission" date="2014-02" db="EMBL/GenBank/DDBJ databases">
        <title>Transposable element dynamics among asymbiotic and ectomycorrhizal Amanita fungi.</title>
        <authorList>
            <consortium name="DOE Joint Genome Institute"/>
            <person name="Hess J."/>
            <person name="Skrede I."/>
            <person name="Wolfe B."/>
            <person name="LaButti K."/>
            <person name="Ohm R.A."/>
            <person name="Grigoriev I.V."/>
            <person name="Pringle A."/>
        </authorList>
    </citation>
    <scope>NUCLEOTIDE SEQUENCE [LARGE SCALE GENOMIC DNA]</scope>
    <source>
        <strain evidence="2 3">SKay4041</strain>
    </source>
</reference>
<proteinExistence type="predicted"/>
<sequence>MDIRELKYLALKCNMFAALREVKIFCANWLNQDAGELDHAHVVNVRRQGGDILQKILQERSGGDGLNEAIGSGFGYGDLEIVSGTFSTLWAAILTVDTSQLAAHEEASGAGTAEGIPSSTAFSKKESSAPKQRKSSRIAQKREHAPKLLTQTTIPPGSRYQHESTSELLTETVNLQISTTMDQDLIQCASYALEILSCGGIRSHVFGILVSGSIFELLYYDRSIHV</sequence>
<protein>
    <submittedName>
        <fullName evidence="2">Uncharacterized protein</fullName>
    </submittedName>
</protein>
<dbReference type="Proteomes" id="UP000242287">
    <property type="component" value="Unassembled WGS sequence"/>
</dbReference>
<name>A0A2A9NEB8_9AGAR</name>
<organism evidence="2 3">
    <name type="scientific">Amanita thiersii Skay4041</name>
    <dbReference type="NCBI Taxonomy" id="703135"/>
    <lineage>
        <taxon>Eukaryota</taxon>
        <taxon>Fungi</taxon>
        <taxon>Dikarya</taxon>
        <taxon>Basidiomycota</taxon>
        <taxon>Agaricomycotina</taxon>
        <taxon>Agaricomycetes</taxon>
        <taxon>Agaricomycetidae</taxon>
        <taxon>Agaricales</taxon>
        <taxon>Pluteineae</taxon>
        <taxon>Amanitaceae</taxon>
        <taxon>Amanita</taxon>
    </lineage>
</organism>
<accession>A0A2A9NEB8</accession>
<evidence type="ECO:0000313" key="3">
    <source>
        <dbReference type="Proteomes" id="UP000242287"/>
    </source>
</evidence>
<dbReference type="EMBL" id="KZ302255">
    <property type="protein sequence ID" value="PFH45993.1"/>
    <property type="molecule type" value="Genomic_DNA"/>
</dbReference>
<feature type="region of interest" description="Disordered" evidence="1">
    <location>
        <begin position="105"/>
        <end position="163"/>
    </location>
</feature>
<dbReference type="AlphaFoldDB" id="A0A2A9NEB8"/>
<keyword evidence="3" id="KW-1185">Reference proteome</keyword>
<evidence type="ECO:0000313" key="2">
    <source>
        <dbReference type="EMBL" id="PFH45993.1"/>
    </source>
</evidence>
<dbReference type="OrthoDB" id="3070535at2759"/>
<evidence type="ECO:0000256" key="1">
    <source>
        <dbReference type="SAM" id="MobiDB-lite"/>
    </source>
</evidence>